<feature type="binding site" evidence="5">
    <location>
        <position position="110"/>
    </location>
    <ligand>
        <name>substrate</name>
    </ligand>
</feature>
<dbReference type="Proteomes" id="UP000184513">
    <property type="component" value="Unassembled WGS sequence"/>
</dbReference>
<dbReference type="PANTHER" id="PTHR11732">
    <property type="entry name" value="ALDO/KETO REDUCTASE"/>
    <property type="match status" value="1"/>
</dbReference>
<dbReference type="PROSITE" id="PS00798">
    <property type="entry name" value="ALDOKETO_REDUCTASE_1"/>
    <property type="match status" value="1"/>
</dbReference>
<feature type="domain" description="NADP-dependent oxidoreductase" evidence="7">
    <location>
        <begin position="15"/>
        <end position="289"/>
    </location>
</feature>
<dbReference type="InterPro" id="IPR018170">
    <property type="entry name" value="Aldo/ket_reductase_CS"/>
</dbReference>
<reference evidence="8 9" key="1">
    <citation type="submission" date="2016-11" db="EMBL/GenBank/DDBJ databases">
        <authorList>
            <person name="Jaros S."/>
            <person name="Januszkiewicz K."/>
            <person name="Wedrychowicz H."/>
        </authorList>
    </citation>
    <scope>NUCLEOTIDE SEQUENCE [LARGE SCALE GENOMIC DNA]</scope>
    <source>
        <strain evidence="8 9">CGMCC 1.6102</strain>
    </source>
</reference>
<keyword evidence="2" id="KW-0521">NADP</keyword>
<feature type="site" description="Lowers pKa of active site Tyr" evidence="6">
    <location>
        <position position="77"/>
    </location>
</feature>
<dbReference type="AlphaFoldDB" id="A0A1M7NVM0"/>
<evidence type="ECO:0000313" key="9">
    <source>
        <dbReference type="Proteomes" id="UP000184513"/>
    </source>
</evidence>
<evidence type="ECO:0000256" key="6">
    <source>
        <dbReference type="PIRSR" id="PIRSR000097-3"/>
    </source>
</evidence>
<dbReference type="Gene3D" id="3.20.20.100">
    <property type="entry name" value="NADP-dependent oxidoreductase domain"/>
    <property type="match status" value="1"/>
</dbReference>
<proteinExistence type="inferred from homology"/>
<evidence type="ECO:0000256" key="5">
    <source>
        <dbReference type="PIRSR" id="PIRSR000097-2"/>
    </source>
</evidence>
<evidence type="ECO:0000256" key="4">
    <source>
        <dbReference type="PIRSR" id="PIRSR000097-1"/>
    </source>
</evidence>
<accession>A0A1M7NVM0</accession>
<dbReference type="InterPro" id="IPR036812">
    <property type="entry name" value="NAD(P)_OxRdtase_dom_sf"/>
</dbReference>
<dbReference type="SUPFAM" id="SSF51430">
    <property type="entry name" value="NAD(P)-linked oxidoreductase"/>
    <property type="match status" value="1"/>
</dbReference>
<dbReference type="InterPro" id="IPR023210">
    <property type="entry name" value="NADP_OxRdtase_dom"/>
</dbReference>
<evidence type="ECO:0000256" key="1">
    <source>
        <dbReference type="ARBA" id="ARBA00007905"/>
    </source>
</evidence>
<dbReference type="EMBL" id="FRCY01000006">
    <property type="protein sequence ID" value="SHN08030.1"/>
    <property type="molecule type" value="Genomic_DNA"/>
</dbReference>
<feature type="active site" description="Proton donor" evidence="4">
    <location>
        <position position="48"/>
    </location>
</feature>
<dbReference type="RefSeq" id="WP_073094757.1">
    <property type="nucleotide sequence ID" value="NZ_FRCY01000006.1"/>
</dbReference>
<dbReference type="PROSITE" id="PS00063">
    <property type="entry name" value="ALDOKETO_REDUCTASE_3"/>
    <property type="match status" value="1"/>
</dbReference>
<sequence>MKTITFENGDKMPMLGLGTWKSAPGEVYQAVLWALEAGYRHIDCAAVYKNEKEVGDALQKAFQDGLVKREEVFVTSKLWNNAHEEDQVQVGFKQTLADLQLDYLDLYLIHWPVSLKSHVMFPEKGADFLTYKDVPLSVTWKGMENLKKEGKVRHIGVSNFNSSKIREIMDSCQIKPEMNQIELHPYLPQEKLLAFCKEHQINVTAYSPLGSADRPSARKKDSDPVLMQEEAVRKIAERHGKTEAQILIAWSLHRDVAVIPKSVNKERIEQNLEAADVRLEDSDVRAISGLSTSHRYIDGTFFTEVPGSPYEQADLWETDS</sequence>
<keyword evidence="9" id="KW-1185">Reference proteome</keyword>
<evidence type="ECO:0000259" key="7">
    <source>
        <dbReference type="Pfam" id="PF00248"/>
    </source>
</evidence>
<evidence type="ECO:0000313" key="8">
    <source>
        <dbReference type="EMBL" id="SHN08030.1"/>
    </source>
</evidence>
<organism evidence="8 9">
    <name type="scientific">Cyclobacterium lianum</name>
    <dbReference type="NCBI Taxonomy" id="388280"/>
    <lineage>
        <taxon>Bacteria</taxon>
        <taxon>Pseudomonadati</taxon>
        <taxon>Bacteroidota</taxon>
        <taxon>Cytophagia</taxon>
        <taxon>Cytophagales</taxon>
        <taxon>Cyclobacteriaceae</taxon>
        <taxon>Cyclobacterium</taxon>
    </lineage>
</organism>
<dbReference type="Pfam" id="PF00248">
    <property type="entry name" value="Aldo_ket_red"/>
    <property type="match status" value="1"/>
</dbReference>
<dbReference type="PIRSF" id="PIRSF000097">
    <property type="entry name" value="AKR"/>
    <property type="match status" value="1"/>
</dbReference>
<dbReference type="InterPro" id="IPR020471">
    <property type="entry name" value="AKR"/>
</dbReference>
<dbReference type="STRING" id="388280.SAMN04488057_106103"/>
<protein>
    <submittedName>
        <fullName evidence="8">Alcohol dehydrogenase (NADP+)</fullName>
    </submittedName>
</protein>
<keyword evidence="3" id="KW-0560">Oxidoreductase</keyword>
<dbReference type="FunFam" id="3.20.20.100:FF:000006">
    <property type="entry name" value="Aldo-keto reductase family 1 member A1"/>
    <property type="match status" value="1"/>
</dbReference>
<dbReference type="PROSITE" id="PS00062">
    <property type="entry name" value="ALDOKETO_REDUCTASE_2"/>
    <property type="match status" value="1"/>
</dbReference>
<dbReference type="OrthoDB" id="9804790at2"/>
<comment type="similarity">
    <text evidence="1">Belongs to the aldo/keto reductase family.</text>
</comment>
<dbReference type="GO" id="GO:0016491">
    <property type="term" value="F:oxidoreductase activity"/>
    <property type="evidence" value="ECO:0007669"/>
    <property type="project" value="UniProtKB-KW"/>
</dbReference>
<evidence type="ECO:0000256" key="3">
    <source>
        <dbReference type="ARBA" id="ARBA00023002"/>
    </source>
</evidence>
<gene>
    <name evidence="8" type="ORF">SAMN04488057_106103</name>
</gene>
<evidence type="ECO:0000256" key="2">
    <source>
        <dbReference type="ARBA" id="ARBA00022857"/>
    </source>
</evidence>
<dbReference type="PRINTS" id="PR00069">
    <property type="entry name" value="ALDKETRDTASE"/>
</dbReference>
<name>A0A1M7NVM0_9BACT</name>